<protein>
    <submittedName>
        <fullName evidence="1">Uncharacterized protein</fullName>
    </submittedName>
</protein>
<name>A0AAE1ABT3_9GAST</name>
<organism evidence="1 2">
    <name type="scientific">Elysia crispata</name>
    <name type="common">lettuce slug</name>
    <dbReference type="NCBI Taxonomy" id="231223"/>
    <lineage>
        <taxon>Eukaryota</taxon>
        <taxon>Metazoa</taxon>
        <taxon>Spiralia</taxon>
        <taxon>Lophotrochozoa</taxon>
        <taxon>Mollusca</taxon>
        <taxon>Gastropoda</taxon>
        <taxon>Heterobranchia</taxon>
        <taxon>Euthyneura</taxon>
        <taxon>Panpulmonata</taxon>
        <taxon>Sacoglossa</taxon>
        <taxon>Placobranchoidea</taxon>
        <taxon>Plakobranchidae</taxon>
        <taxon>Elysia</taxon>
    </lineage>
</organism>
<dbReference type="AlphaFoldDB" id="A0AAE1ABT3"/>
<evidence type="ECO:0000313" key="1">
    <source>
        <dbReference type="EMBL" id="KAK3784687.1"/>
    </source>
</evidence>
<reference evidence="1" key="1">
    <citation type="journal article" date="2023" name="G3 (Bethesda)">
        <title>A reference genome for the long-term kleptoplast-retaining sea slug Elysia crispata morphotype clarki.</title>
        <authorList>
            <person name="Eastman K.E."/>
            <person name="Pendleton A.L."/>
            <person name="Shaikh M.A."/>
            <person name="Suttiyut T."/>
            <person name="Ogas R."/>
            <person name="Tomko P."/>
            <person name="Gavelis G."/>
            <person name="Widhalm J.R."/>
            <person name="Wisecaver J.H."/>
        </authorList>
    </citation>
    <scope>NUCLEOTIDE SEQUENCE</scope>
    <source>
        <strain evidence="1">ECLA1</strain>
    </source>
</reference>
<dbReference type="Proteomes" id="UP001283361">
    <property type="component" value="Unassembled WGS sequence"/>
</dbReference>
<keyword evidence="2" id="KW-1185">Reference proteome</keyword>
<sequence length="138" mass="15559">MVTWDATITSPAAKHVLEDCFALLDIAILFQKAEALRLRISQVQRTVGRSGFYRDPSQETERGLVHSTQPHQPSSCIRGVHFGNLWVFIWDHNWVSTLVRLADPRCPCVGGTRRWLNPVPPSVSSFTDVFMGGSLRVR</sequence>
<comment type="caution">
    <text evidence="1">The sequence shown here is derived from an EMBL/GenBank/DDBJ whole genome shotgun (WGS) entry which is preliminary data.</text>
</comment>
<accession>A0AAE1ABT3</accession>
<dbReference type="EMBL" id="JAWDGP010002217">
    <property type="protein sequence ID" value="KAK3784687.1"/>
    <property type="molecule type" value="Genomic_DNA"/>
</dbReference>
<gene>
    <name evidence="1" type="ORF">RRG08_012142</name>
</gene>
<proteinExistence type="predicted"/>
<evidence type="ECO:0000313" key="2">
    <source>
        <dbReference type="Proteomes" id="UP001283361"/>
    </source>
</evidence>